<dbReference type="PANTHER" id="PTHR23210">
    <property type="entry name" value="ACTIVATING TRANSCRIPTION FACTOR 7 INTERACTING PROTEIN"/>
    <property type="match status" value="1"/>
</dbReference>
<dbReference type="InterPro" id="IPR056565">
    <property type="entry name" value="Fn3_ATF7IP"/>
</dbReference>
<dbReference type="GO" id="GO:0003712">
    <property type="term" value="F:transcription coregulator activity"/>
    <property type="evidence" value="ECO:0007669"/>
    <property type="project" value="TreeGrafter"/>
</dbReference>
<dbReference type="Gene3D" id="2.60.40.10">
    <property type="entry name" value="Immunoglobulins"/>
    <property type="match status" value="1"/>
</dbReference>
<dbReference type="InterPro" id="IPR026085">
    <property type="entry name" value="ATF7-int"/>
</dbReference>
<reference evidence="3 4" key="1">
    <citation type="journal article" date="2022" name="Nat. Ecol. Evol.">
        <title>A masculinizing supergene underlies an exaggerated male reproductive morph in a spider.</title>
        <authorList>
            <person name="Hendrickx F."/>
            <person name="De Corte Z."/>
            <person name="Sonet G."/>
            <person name="Van Belleghem S.M."/>
            <person name="Kostlbacher S."/>
            <person name="Vangestel C."/>
        </authorList>
    </citation>
    <scope>NUCLEOTIDE SEQUENCE [LARGE SCALE GENOMIC DNA]</scope>
    <source>
        <strain evidence="3">W744_W776</strain>
    </source>
</reference>
<evidence type="ECO:0000256" key="1">
    <source>
        <dbReference type="SAM" id="MobiDB-lite"/>
    </source>
</evidence>
<dbReference type="Proteomes" id="UP000827092">
    <property type="component" value="Unassembled WGS sequence"/>
</dbReference>
<dbReference type="InterPro" id="IPR013783">
    <property type="entry name" value="Ig-like_fold"/>
</dbReference>
<dbReference type="InterPro" id="IPR036116">
    <property type="entry name" value="FN3_sf"/>
</dbReference>
<comment type="caution">
    <text evidence="3">The sequence shown here is derived from an EMBL/GenBank/DDBJ whole genome shotgun (WGS) entry which is preliminary data.</text>
</comment>
<evidence type="ECO:0000259" key="2">
    <source>
        <dbReference type="PROSITE" id="PS50853"/>
    </source>
</evidence>
<dbReference type="SUPFAM" id="SSF49265">
    <property type="entry name" value="Fibronectin type III"/>
    <property type="match status" value="1"/>
</dbReference>
<dbReference type="GO" id="GO:0005634">
    <property type="term" value="C:nucleus"/>
    <property type="evidence" value="ECO:0007669"/>
    <property type="project" value="TreeGrafter"/>
</dbReference>
<protein>
    <recommendedName>
        <fullName evidence="2">Fibronectin type-III domain-containing protein</fullName>
    </recommendedName>
</protein>
<dbReference type="AlphaFoldDB" id="A0AAV6VHW6"/>
<accession>A0AAV6VHW6</accession>
<sequence>MEATVKKAGAVEIKQEPIEQDEATPAQEEPKIDKKEETQISIIPKGPNFAYLITTDEEDLADVEGPDTLIMTAEEIRNYIEKSVFEEIINNNPMDVINSNAGELLQRMKAQRDEFSKLAKLVGIIEKNQEEFLRSKLKGSFTKDVSSSVDLPPLPRSQTNGAVSKQGVVTPSPNDKIIYPSSKVKATDAPSTSGQQQVQKPMPDIECIDLTDETEAPAKPAEPVKKNQPAYSFLGMVKHPAPLPPKPFAPLDKNLPPLPPKPRLKISSEERGIVLQWDMAPNTPDNRNYAPLTTFDIFGYQEQKNITINTLLWKKIGSVKAMALPMACTLTQFIEGHKYHFAVRAMDEHNRYGFYSDPISITYQKK</sequence>
<evidence type="ECO:0000313" key="3">
    <source>
        <dbReference type="EMBL" id="KAG8195605.1"/>
    </source>
</evidence>
<evidence type="ECO:0000313" key="4">
    <source>
        <dbReference type="Proteomes" id="UP000827092"/>
    </source>
</evidence>
<name>A0AAV6VHW6_9ARAC</name>
<dbReference type="PROSITE" id="PS50853">
    <property type="entry name" value="FN3"/>
    <property type="match status" value="1"/>
</dbReference>
<feature type="domain" description="Fibronectin type-III" evidence="2">
    <location>
        <begin position="256"/>
        <end position="366"/>
    </location>
</feature>
<feature type="compositionally biased region" description="Polar residues" evidence="1">
    <location>
        <begin position="156"/>
        <end position="173"/>
    </location>
</feature>
<organism evidence="3 4">
    <name type="scientific">Oedothorax gibbosus</name>
    <dbReference type="NCBI Taxonomy" id="931172"/>
    <lineage>
        <taxon>Eukaryota</taxon>
        <taxon>Metazoa</taxon>
        <taxon>Ecdysozoa</taxon>
        <taxon>Arthropoda</taxon>
        <taxon>Chelicerata</taxon>
        <taxon>Arachnida</taxon>
        <taxon>Araneae</taxon>
        <taxon>Araneomorphae</taxon>
        <taxon>Entelegynae</taxon>
        <taxon>Araneoidea</taxon>
        <taxon>Linyphiidae</taxon>
        <taxon>Erigoninae</taxon>
        <taxon>Oedothorax</taxon>
    </lineage>
</organism>
<dbReference type="SMART" id="SM00060">
    <property type="entry name" value="FN3"/>
    <property type="match status" value="1"/>
</dbReference>
<keyword evidence="4" id="KW-1185">Reference proteome</keyword>
<dbReference type="GO" id="GO:0006355">
    <property type="term" value="P:regulation of DNA-templated transcription"/>
    <property type="evidence" value="ECO:0007669"/>
    <property type="project" value="TreeGrafter"/>
</dbReference>
<gene>
    <name evidence="3" type="ORF">JTE90_017903</name>
</gene>
<feature type="region of interest" description="Disordered" evidence="1">
    <location>
        <begin position="1"/>
        <end position="36"/>
    </location>
</feature>
<proteinExistence type="predicted"/>
<feature type="compositionally biased region" description="Polar residues" evidence="1">
    <location>
        <begin position="189"/>
        <end position="199"/>
    </location>
</feature>
<dbReference type="GO" id="GO:0005667">
    <property type="term" value="C:transcription regulator complex"/>
    <property type="evidence" value="ECO:0007669"/>
    <property type="project" value="TreeGrafter"/>
</dbReference>
<dbReference type="InterPro" id="IPR003961">
    <property type="entry name" value="FN3_dom"/>
</dbReference>
<dbReference type="Pfam" id="PF16794">
    <property type="entry name" value="fn3_4"/>
    <property type="match status" value="1"/>
</dbReference>
<dbReference type="EMBL" id="JAFNEN010000083">
    <property type="protein sequence ID" value="KAG8195605.1"/>
    <property type="molecule type" value="Genomic_DNA"/>
</dbReference>
<feature type="region of interest" description="Disordered" evidence="1">
    <location>
        <begin position="143"/>
        <end position="200"/>
    </location>
</feature>
<dbReference type="PANTHER" id="PTHR23210:SF26">
    <property type="entry name" value="ACTIVATING TRANSCRIPTION FACTOR 7-INTERACTING PROTEIN 1"/>
    <property type="match status" value="1"/>
</dbReference>